<feature type="compositionally biased region" description="Pro residues" evidence="1">
    <location>
        <begin position="22"/>
        <end position="33"/>
    </location>
</feature>
<reference evidence="2 3" key="1">
    <citation type="submission" date="2024-04" db="EMBL/GenBank/DDBJ databases">
        <authorList>
            <person name="Waldvogel A.-M."/>
            <person name="Schoenle A."/>
        </authorList>
    </citation>
    <scope>NUCLEOTIDE SEQUENCE [LARGE SCALE GENOMIC DNA]</scope>
</reference>
<evidence type="ECO:0000256" key="1">
    <source>
        <dbReference type="SAM" id="MobiDB-lite"/>
    </source>
</evidence>
<accession>A0AAV2MCV9</accession>
<evidence type="ECO:0000313" key="3">
    <source>
        <dbReference type="Proteomes" id="UP001497482"/>
    </source>
</evidence>
<feature type="region of interest" description="Disordered" evidence="1">
    <location>
        <begin position="18"/>
        <end position="37"/>
    </location>
</feature>
<proteinExistence type="predicted"/>
<evidence type="ECO:0000313" key="2">
    <source>
        <dbReference type="EMBL" id="CAL1611106.1"/>
    </source>
</evidence>
<organism evidence="2 3">
    <name type="scientific">Knipowitschia caucasica</name>
    <name type="common">Caucasian dwarf goby</name>
    <name type="synonym">Pomatoschistus caucasicus</name>
    <dbReference type="NCBI Taxonomy" id="637954"/>
    <lineage>
        <taxon>Eukaryota</taxon>
        <taxon>Metazoa</taxon>
        <taxon>Chordata</taxon>
        <taxon>Craniata</taxon>
        <taxon>Vertebrata</taxon>
        <taxon>Euteleostomi</taxon>
        <taxon>Actinopterygii</taxon>
        <taxon>Neopterygii</taxon>
        <taxon>Teleostei</taxon>
        <taxon>Neoteleostei</taxon>
        <taxon>Acanthomorphata</taxon>
        <taxon>Gobiaria</taxon>
        <taxon>Gobiiformes</taxon>
        <taxon>Gobioidei</taxon>
        <taxon>Gobiidae</taxon>
        <taxon>Gobiinae</taxon>
        <taxon>Knipowitschia</taxon>
    </lineage>
</organism>
<dbReference type="Proteomes" id="UP001497482">
    <property type="component" value="Chromosome 7"/>
</dbReference>
<dbReference type="EMBL" id="OZ035829">
    <property type="protein sequence ID" value="CAL1611106.1"/>
    <property type="molecule type" value="Genomic_DNA"/>
</dbReference>
<name>A0AAV2MCV9_KNICA</name>
<gene>
    <name evidence="2" type="ORF">KC01_LOCUS37581</name>
</gene>
<keyword evidence="3" id="KW-1185">Reference proteome</keyword>
<dbReference type="AlphaFoldDB" id="A0AAV2MCV9"/>
<sequence length="87" mass="9339">MSSTCMFQKAARAVRSPVLCFPSPPPPPPPPPAETRSFRSINSVSRSRLLSPSMLQSLASSSGFFLSRWWNGKAPKADNGTPSLCSS</sequence>
<protein>
    <submittedName>
        <fullName evidence="2">Uncharacterized protein</fullName>
    </submittedName>
</protein>